<comment type="caution">
    <text evidence="15">The sequence shown here is derived from an EMBL/GenBank/DDBJ whole genome shotgun (WGS) entry which is preliminary data.</text>
</comment>
<dbReference type="GO" id="GO:0004477">
    <property type="term" value="F:methenyltetrahydrofolate cyclohydrolase activity"/>
    <property type="evidence" value="ECO:0007669"/>
    <property type="project" value="UniProtKB-UniRule"/>
</dbReference>
<keyword evidence="6 11" id="KW-0521">NADP</keyword>
<gene>
    <name evidence="15" type="primary">folD_1</name>
    <name evidence="11" type="synonym">folD</name>
    <name evidence="14" type="ORF">TK11N_15020</name>
    <name evidence="15" type="ORF">TK2N_14750</name>
</gene>
<dbReference type="GO" id="GO:0006164">
    <property type="term" value="P:purine nucleotide biosynthetic process"/>
    <property type="evidence" value="ECO:0007669"/>
    <property type="project" value="UniProtKB-KW"/>
</dbReference>
<dbReference type="Proteomes" id="UP000886597">
    <property type="component" value="Unassembled WGS sequence"/>
</dbReference>
<keyword evidence="9 11" id="KW-0486">Methionine biosynthesis</keyword>
<organism evidence="15 16">
    <name type="scientific">Tetragenococcus koreensis</name>
    <dbReference type="NCBI Taxonomy" id="290335"/>
    <lineage>
        <taxon>Bacteria</taxon>
        <taxon>Bacillati</taxon>
        <taxon>Bacillota</taxon>
        <taxon>Bacilli</taxon>
        <taxon>Lactobacillales</taxon>
        <taxon>Enterococcaceae</taxon>
        <taxon>Tetragenococcus</taxon>
    </lineage>
</organism>
<dbReference type="Pfam" id="PF00763">
    <property type="entry name" value="THF_DHG_CYH"/>
    <property type="match status" value="1"/>
</dbReference>
<keyword evidence="2 11" id="KW-0554">One-carbon metabolism</keyword>
<dbReference type="EMBL" id="BKBQ01000021">
    <property type="protein sequence ID" value="GEQ54631.1"/>
    <property type="molecule type" value="Genomic_DNA"/>
</dbReference>
<feature type="domain" description="Tetrahydrofolate dehydrogenase/cyclohydrolase NAD(P)-binding" evidence="13">
    <location>
        <begin position="138"/>
        <end position="279"/>
    </location>
</feature>
<dbReference type="GO" id="GO:0035999">
    <property type="term" value="P:tetrahydrofolate interconversion"/>
    <property type="evidence" value="ECO:0007669"/>
    <property type="project" value="UniProtKB-UniRule"/>
</dbReference>
<dbReference type="CDD" id="cd01080">
    <property type="entry name" value="NAD_bind_m-THF_DH_Cyclohyd"/>
    <property type="match status" value="1"/>
</dbReference>
<dbReference type="EC" id="1.5.1.5" evidence="11"/>
<dbReference type="Pfam" id="PF02882">
    <property type="entry name" value="THF_DHG_CYH_C"/>
    <property type="match status" value="1"/>
</dbReference>
<evidence type="ECO:0000256" key="5">
    <source>
        <dbReference type="ARBA" id="ARBA00022801"/>
    </source>
</evidence>
<dbReference type="GO" id="GO:0009086">
    <property type="term" value="P:methionine biosynthetic process"/>
    <property type="evidence" value="ECO:0007669"/>
    <property type="project" value="UniProtKB-KW"/>
</dbReference>
<dbReference type="Gene3D" id="3.40.50.720">
    <property type="entry name" value="NAD(P)-binding Rossmann-like Domain"/>
    <property type="match status" value="1"/>
</dbReference>
<comment type="catalytic activity">
    <reaction evidence="11">
        <text>(6R)-5,10-methenyltetrahydrofolate + H2O = (6R)-10-formyltetrahydrofolate + H(+)</text>
        <dbReference type="Rhea" id="RHEA:23700"/>
        <dbReference type="ChEBI" id="CHEBI:15377"/>
        <dbReference type="ChEBI" id="CHEBI:15378"/>
        <dbReference type="ChEBI" id="CHEBI:57455"/>
        <dbReference type="ChEBI" id="CHEBI:195366"/>
        <dbReference type="EC" id="3.5.4.9"/>
    </reaction>
</comment>
<evidence type="ECO:0000256" key="9">
    <source>
        <dbReference type="ARBA" id="ARBA00023167"/>
    </source>
</evidence>
<accession>A0AAN4UC19</accession>
<evidence type="ECO:0000256" key="3">
    <source>
        <dbReference type="ARBA" id="ARBA00022605"/>
    </source>
</evidence>
<dbReference type="InterPro" id="IPR020630">
    <property type="entry name" value="THF_DH/CycHdrlase_cat_dom"/>
</dbReference>
<comment type="subunit">
    <text evidence="11">Homodimer.</text>
</comment>
<dbReference type="SUPFAM" id="SSF53223">
    <property type="entry name" value="Aminoacid dehydrogenase-like, N-terminal domain"/>
    <property type="match status" value="1"/>
</dbReference>
<feature type="binding site" evidence="11">
    <location>
        <position position="230"/>
    </location>
    <ligand>
        <name>NADP(+)</name>
        <dbReference type="ChEBI" id="CHEBI:58349"/>
    </ligand>
</feature>
<dbReference type="SUPFAM" id="SSF51735">
    <property type="entry name" value="NAD(P)-binding Rossmann-fold domains"/>
    <property type="match status" value="1"/>
</dbReference>
<reference evidence="15" key="2">
    <citation type="journal article" date="2020" name="Int. Dairy J.">
        <title>Lactic acid bacterial diversity in Brie cheese focusing on salt concentration and pH of isolation medium and characterisation of halophilic and alkaliphilic lactic acid bacterial isolates.</title>
        <authorList>
            <person name="Unno R."/>
            <person name="Matsutani M."/>
            <person name="Suzuki T."/>
            <person name="Kodama K."/>
            <person name="Matsushita H."/>
            <person name="Yamasato K."/>
            <person name="Koizumi Y."/>
            <person name="Ishikawa M."/>
        </authorList>
    </citation>
    <scope>NUCLEOTIDE SEQUENCE</scope>
    <source>
        <strain evidence="15">7C1</strain>
        <strain evidence="14">8C4</strain>
    </source>
</reference>
<dbReference type="EC" id="3.5.4.9" evidence="11"/>
<dbReference type="RefSeq" id="WP_202584071.1">
    <property type="nucleotide sequence ID" value="NZ_BKBO01000022.1"/>
</dbReference>
<dbReference type="GO" id="GO:0005829">
    <property type="term" value="C:cytosol"/>
    <property type="evidence" value="ECO:0007669"/>
    <property type="project" value="TreeGrafter"/>
</dbReference>
<reference evidence="15" key="1">
    <citation type="submission" date="2019-08" db="EMBL/GenBank/DDBJ databases">
        <authorList>
            <person name="Ishikawa M."/>
            <person name="Suzuki T."/>
            <person name="Matsutani M."/>
        </authorList>
    </citation>
    <scope>NUCLEOTIDE SEQUENCE</scope>
    <source>
        <strain evidence="15">7C1</strain>
        <strain evidence="14">8C4</strain>
    </source>
</reference>
<evidence type="ECO:0000313" key="14">
    <source>
        <dbReference type="EMBL" id="GEQ49650.1"/>
    </source>
</evidence>
<dbReference type="InterPro" id="IPR000672">
    <property type="entry name" value="THF_DH/CycHdrlase"/>
</dbReference>
<keyword evidence="3 11" id="KW-0028">Amino-acid biosynthesis</keyword>
<feature type="binding site" evidence="11">
    <location>
        <begin position="164"/>
        <end position="166"/>
    </location>
    <ligand>
        <name>NADP(+)</name>
        <dbReference type="ChEBI" id="CHEBI:58349"/>
    </ligand>
</feature>
<keyword evidence="5 11" id="KW-0378">Hydrolase</keyword>
<comment type="similarity">
    <text evidence="11">Belongs to the tetrahydrofolate dehydrogenase/cyclohydrolase family.</text>
</comment>
<evidence type="ECO:0000256" key="2">
    <source>
        <dbReference type="ARBA" id="ARBA00022563"/>
    </source>
</evidence>
<evidence type="ECO:0000256" key="8">
    <source>
        <dbReference type="ARBA" id="ARBA00023102"/>
    </source>
</evidence>
<dbReference type="AlphaFoldDB" id="A0AAN4UC19"/>
<comment type="caution">
    <text evidence="11">Lacks conserved residue(s) required for the propagation of feature annotation.</text>
</comment>
<dbReference type="HAMAP" id="MF_01576">
    <property type="entry name" value="THF_DHG_CYH"/>
    <property type="match status" value="1"/>
</dbReference>
<dbReference type="EMBL" id="BKBO01000022">
    <property type="protein sequence ID" value="GEQ49650.1"/>
    <property type="molecule type" value="Genomic_DNA"/>
</dbReference>
<sequence length="284" mass="31349">MATSKIVKGTDITLSIKKDIQDRIVRFKNTRPKLVTIRIGESPSEVSYETSILKKLTPLGIECNPIVLDQKITQQKFDTIFDKVNNDSSVNGILLLKPVPKKISLEHVNKTINPIKDVDCIGLTNIAYIYQKEKGFLPCTVEAVQKIIRYLDINQKGIEIVIVGFSQVIGLPLTLLMIDNGSTVTVCHEYTKDLKKECKRADLLISATGVVNLIGKEYVKEGAIVIDVGVNNDTNQHITGDVNSKEVLPLVKYLTPVPGGVGAVTTYVLAEHVVTAFQKMSFQN</sequence>
<evidence type="ECO:0000256" key="10">
    <source>
        <dbReference type="ARBA" id="ARBA00023268"/>
    </source>
</evidence>
<comment type="pathway">
    <text evidence="1 11">One-carbon metabolism; tetrahydrofolate interconversion.</text>
</comment>
<evidence type="ECO:0000256" key="1">
    <source>
        <dbReference type="ARBA" id="ARBA00004777"/>
    </source>
</evidence>
<evidence type="ECO:0000313" key="17">
    <source>
        <dbReference type="Proteomes" id="UP000886607"/>
    </source>
</evidence>
<dbReference type="Proteomes" id="UP000886607">
    <property type="component" value="Unassembled WGS sequence"/>
</dbReference>
<evidence type="ECO:0000313" key="15">
    <source>
        <dbReference type="EMBL" id="GEQ54631.1"/>
    </source>
</evidence>
<dbReference type="PRINTS" id="PR00085">
    <property type="entry name" value="THFDHDRGNASE"/>
</dbReference>
<evidence type="ECO:0000256" key="4">
    <source>
        <dbReference type="ARBA" id="ARBA00022755"/>
    </source>
</evidence>
<keyword evidence="8 11" id="KW-0368">Histidine biosynthesis</keyword>
<comment type="catalytic activity">
    <reaction evidence="11">
        <text>(6R)-5,10-methylene-5,6,7,8-tetrahydrofolate + NADP(+) = (6R)-5,10-methenyltetrahydrofolate + NADPH</text>
        <dbReference type="Rhea" id="RHEA:22812"/>
        <dbReference type="ChEBI" id="CHEBI:15636"/>
        <dbReference type="ChEBI" id="CHEBI:57455"/>
        <dbReference type="ChEBI" id="CHEBI:57783"/>
        <dbReference type="ChEBI" id="CHEBI:58349"/>
        <dbReference type="EC" id="1.5.1.5"/>
    </reaction>
</comment>
<dbReference type="InterPro" id="IPR036291">
    <property type="entry name" value="NAD(P)-bd_dom_sf"/>
</dbReference>
<dbReference type="PANTHER" id="PTHR48099">
    <property type="entry name" value="C-1-TETRAHYDROFOLATE SYNTHASE, CYTOPLASMIC-RELATED"/>
    <property type="match status" value="1"/>
</dbReference>
<proteinExistence type="inferred from homology"/>
<dbReference type="InterPro" id="IPR046346">
    <property type="entry name" value="Aminoacid_DH-like_N_sf"/>
</dbReference>
<evidence type="ECO:0000256" key="7">
    <source>
        <dbReference type="ARBA" id="ARBA00023002"/>
    </source>
</evidence>
<evidence type="ECO:0000313" key="16">
    <source>
        <dbReference type="Proteomes" id="UP000886597"/>
    </source>
</evidence>
<dbReference type="Gene3D" id="3.40.50.10860">
    <property type="entry name" value="Leucine Dehydrogenase, chain A, domain 1"/>
    <property type="match status" value="1"/>
</dbReference>
<keyword evidence="17" id="KW-1185">Reference proteome</keyword>
<dbReference type="PANTHER" id="PTHR48099:SF5">
    <property type="entry name" value="C-1-TETRAHYDROFOLATE SYNTHASE, CYTOPLASMIC"/>
    <property type="match status" value="1"/>
</dbReference>
<keyword evidence="4 11" id="KW-0658">Purine biosynthesis</keyword>
<dbReference type="GO" id="GO:0000105">
    <property type="term" value="P:L-histidine biosynthetic process"/>
    <property type="evidence" value="ECO:0007669"/>
    <property type="project" value="UniProtKB-KW"/>
</dbReference>
<comment type="function">
    <text evidence="11">Catalyzes the oxidation of 5,10-methylenetetrahydrofolate to 5,10-methenyltetrahydrofolate and then the hydrolysis of 5,10-methenyltetrahydrofolate to 10-formyltetrahydrofolate.</text>
</comment>
<dbReference type="GO" id="GO:0004488">
    <property type="term" value="F:methylenetetrahydrofolate dehydrogenase (NADP+) activity"/>
    <property type="evidence" value="ECO:0007669"/>
    <property type="project" value="UniProtKB-UniRule"/>
</dbReference>
<name>A0AAN4UC19_9ENTE</name>
<feature type="domain" description="Tetrahydrofolate dehydrogenase/cyclohydrolase catalytic" evidence="12">
    <location>
        <begin position="8"/>
        <end position="119"/>
    </location>
</feature>
<evidence type="ECO:0000256" key="11">
    <source>
        <dbReference type="HAMAP-Rule" id="MF_01576"/>
    </source>
</evidence>
<dbReference type="InterPro" id="IPR020631">
    <property type="entry name" value="THF_DH/CycHdrlase_NAD-bd_dom"/>
</dbReference>
<keyword evidence="7 11" id="KW-0560">Oxidoreductase</keyword>
<evidence type="ECO:0000259" key="13">
    <source>
        <dbReference type="Pfam" id="PF02882"/>
    </source>
</evidence>
<protein>
    <recommendedName>
        <fullName evidence="11">Bifunctional protein FolD</fullName>
    </recommendedName>
    <domain>
        <recommendedName>
            <fullName evidence="11">Methylenetetrahydrofolate dehydrogenase</fullName>
            <ecNumber evidence="11">1.5.1.5</ecNumber>
        </recommendedName>
    </domain>
    <domain>
        <recommendedName>
            <fullName evidence="11">Methenyltetrahydrofolate cyclohydrolase</fullName>
            <ecNumber evidence="11">3.5.4.9</ecNumber>
        </recommendedName>
    </domain>
</protein>
<evidence type="ECO:0000259" key="12">
    <source>
        <dbReference type="Pfam" id="PF00763"/>
    </source>
</evidence>
<keyword evidence="10 11" id="KW-0511">Multifunctional enzyme</keyword>
<evidence type="ECO:0000256" key="6">
    <source>
        <dbReference type="ARBA" id="ARBA00022857"/>
    </source>
</evidence>